<dbReference type="AlphaFoldDB" id="A0A6G9CW30"/>
<organism evidence="1 2">
    <name type="scientific">Rhodococcus erythropolis</name>
    <name type="common">Arthrobacter picolinophilus</name>
    <dbReference type="NCBI Taxonomy" id="1833"/>
    <lineage>
        <taxon>Bacteria</taxon>
        <taxon>Bacillati</taxon>
        <taxon>Actinomycetota</taxon>
        <taxon>Actinomycetes</taxon>
        <taxon>Mycobacteriales</taxon>
        <taxon>Nocardiaceae</taxon>
        <taxon>Rhodococcus</taxon>
        <taxon>Rhodococcus erythropolis group</taxon>
    </lineage>
</organism>
<dbReference type="RefSeq" id="WP_166502407.1">
    <property type="nucleotide sequence ID" value="NZ_CP050124.1"/>
</dbReference>
<sequence length="139" mass="15449">MDNTDHELLDAVLPDPAFTRTIPDVKVIEQYTMTHVLKTRDDGTGNLTPLPAIGSRQWHEASDAVKWATIAVAAMQGLWAAERGPDERVAYSEGMDRVESGFDWAGYAYTEGYEKGRRDQKAIDRRVQSGIQRRAGIAA</sequence>
<protein>
    <submittedName>
        <fullName evidence="1">Uncharacterized protein</fullName>
    </submittedName>
</protein>
<evidence type="ECO:0000313" key="2">
    <source>
        <dbReference type="Proteomes" id="UP000502345"/>
    </source>
</evidence>
<gene>
    <name evidence="1" type="ORF">G9444_3855</name>
</gene>
<proteinExistence type="predicted"/>
<accession>A0A6G9CW30</accession>
<reference evidence="1 2" key="1">
    <citation type="submission" date="2020-03" db="EMBL/GenBank/DDBJ databases">
        <title>Screen low temperature-resistant strains for efficient degradation of petroleum hydrocarbons under the low temperature.</title>
        <authorList>
            <person name="Wang Y."/>
            <person name="Chen J."/>
        </authorList>
    </citation>
    <scope>NUCLEOTIDE SEQUENCE [LARGE SCALE GENOMIC DNA]</scope>
    <source>
        <strain evidence="1 2">KB1</strain>
    </source>
</reference>
<evidence type="ECO:0000313" key="1">
    <source>
        <dbReference type="EMBL" id="QIP41099.1"/>
    </source>
</evidence>
<dbReference type="EMBL" id="CP050124">
    <property type="protein sequence ID" value="QIP41099.1"/>
    <property type="molecule type" value="Genomic_DNA"/>
</dbReference>
<dbReference type="Proteomes" id="UP000502345">
    <property type="component" value="Chromosome"/>
</dbReference>
<name>A0A6G9CW30_RHOER</name>